<accession>A0A8D8MPI6</accession>
<dbReference type="EMBL" id="HBUE01321268">
    <property type="protein sequence ID" value="CAG6588278.1"/>
    <property type="molecule type" value="Transcribed_RNA"/>
</dbReference>
<reference evidence="1" key="1">
    <citation type="submission" date="2021-05" db="EMBL/GenBank/DDBJ databases">
        <authorList>
            <person name="Alioto T."/>
            <person name="Alioto T."/>
            <person name="Gomez Garrido J."/>
        </authorList>
    </citation>
    <scope>NUCLEOTIDE SEQUENCE</scope>
</reference>
<sequence>MPAAAAVLAVTESSYFYSYGKQTTAMMTMTVDDEGNPTHSCSAATLGGVPSRSGTRGPNGKRLLPVSLHGNTEHWQAVALHTDLDDVYPKIPNLLLPFTKSNTVQTHWLWNFPSVEIMILASSHSPTPPST</sequence>
<dbReference type="AlphaFoldDB" id="A0A8D8MPI6"/>
<dbReference type="EMBL" id="HBUE01214750">
    <property type="protein sequence ID" value="CAG6536286.1"/>
    <property type="molecule type" value="Transcribed_RNA"/>
</dbReference>
<evidence type="ECO:0000313" key="1">
    <source>
        <dbReference type="EMBL" id="CAG6536286.1"/>
    </source>
</evidence>
<organism evidence="1">
    <name type="scientific">Culex pipiens</name>
    <name type="common">House mosquito</name>
    <dbReference type="NCBI Taxonomy" id="7175"/>
    <lineage>
        <taxon>Eukaryota</taxon>
        <taxon>Metazoa</taxon>
        <taxon>Ecdysozoa</taxon>
        <taxon>Arthropoda</taxon>
        <taxon>Hexapoda</taxon>
        <taxon>Insecta</taxon>
        <taxon>Pterygota</taxon>
        <taxon>Neoptera</taxon>
        <taxon>Endopterygota</taxon>
        <taxon>Diptera</taxon>
        <taxon>Nematocera</taxon>
        <taxon>Culicoidea</taxon>
        <taxon>Culicidae</taxon>
        <taxon>Culicinae</taxon>
        <taxon>Culicini</taxon>
        <taxon>Culex</taxon>
        <taxon>Culex</taxon>
    </lineage>
</organism>
<name>A0A8D8MPI6_CULPI</name>
<protein>
    <submittedName>
        <fullName evidence="1">(northern house mosquito) hypothetical protein</fullName>
    </submittedName>
</protein>
<proteinExistence type="predicted"/>